<dbReference type="NCBIfam" id="NF007020">
    <property type="entry name" value="PRK09485.1"/>
    <property type="match status" value="1"/>
</dbReference>
<evidence type="ECO:0000256" key="2">
    <source>
        <dbReference type="ARBA" id="ARBA00022679"/>
    </source>
</evidence>
<organism evidence="7 8">
    <name type="scientific">Corticicoccus populi</name>
    <dbReference type="NCBI Taxonomy" id="1812821"/>
    <lineage>
        <taxon>Bacteria</taxon>
        <taxon>Bacillati</taxon>
        <taxon>Bacillota</taxon>
        <taxon>Bacilli</taxon>
        <taxon>Bacillales</taxon>
        <taxon>Staphylococcaceae</taxon>
        <taxon>Corticicoccus</taxon>
    </lineage>
</organism>
<gene>
    <name evidence="7" type="primary">mmuM</name>
    <name evidence="7" type="ORF">ACFSX4_02255</name>
</gene>
<accession>A0ABW5WRY5</accession>
<dbReference type="Gene3D" id="3.20.20.330">
    <property type="entry name" value="Homocysteine-binding-like domain"/>
    <property type="match status" value="1"/>
</dbReference>
<keyword evidence="1 5" id="KW-0489">Methyltransferase</keyword>
<feature type="binding site" evidence="5">
    <location>
        <position position="284"/>
    </location>
    <ligand>
        <name>Zn(2+)</name>
        <dbReference type="ChEBI" id="CHEBI:29105"/>
    </ligand>
</feature>
<protein>
    <submittedName>
        <fullName evidence="7">Homocysteine S-methyltransferase</fullName>
        <ecNumber evidence="7">2.1.1.10</ecNumber>
    </submittedName>
</protein>
<dbReference type="SUPFAM" id="SSF82282">
    <property type="entry name" value="Homocysteine S-methyltransferase"/>
    <property type="match status" value="1"/>
</dbReference>
<dbReference type="PANTHER" id="PTHR46015">
    <property type="entry name" value="ZGC:172121"/>
    <property type="match status" value="1"/>
</dbReference>
<feature type="binding site" evidence="5">
    <location>
        <position position="219"/>
    </location>
    <ligand>
        <name>Zn(2+)</name>
        <dbReference type="ChEBI" id="CHEBI:29105"/>
    </ligand>
</feature>
<reference evidence="8" key="1">
    <citation type="journal article" date="2019" name="Int. J. Syst. Evol. Microbiol.">
        <title>The Global Catalogue of Microorganisms (GCM) 10K type strain sequencing project: providing services to taxonomists for standard genome sequencing and annotation.</title>
        <authorList>
            <consortium name="The Broad Institute Genomics Platform"/>
            <consortium name="The Broad Institute Genome Sequencing Center for Infectious Disease"/>
            <person name="Wu L."/>
            <person name="Ma J."/>
        </authorList>
    </citation>
    <scope>NUCLEOTIDE SEQUENCE [LARGE SCALE GENOMIC DNA]</scope>
    <source>
        <strain evidence="8">KCTC 33575</strain>
    </source>
</reference>
<dbReference type="PROSITE" id="PS50970">
    <property type="entry name" value="HCY"/>
    <property type="match status" value="1"/>
</dbReference>
<evidence type="ECO:0000256" key="5">
    <source>
        <dbReference type="PROSITE-ProRule" id="PRU00333"/>
    </source>
</evidence>
<keyword evidence="4 5" id="KW-0862">Zinc</keyword>
<dbReference type="InterPro" id="IPR003726">
    <property type="entry name" value="HCY_dom"/>
</dbReference>
<dbReference type="PANTHER" id="PTHR46015:SF1">
    <property type="entry name" value="HOMOCYSTEINE S-METHYLTRANSFERASE-LIKE ISOFORM 1"/>
    <property type="match status" value="1"/>
</dbReference>
<dbReference type="InterPro" id="IPR051486">
    <property type="entry name" value="Hcy_S-methyltransferase"/>
</dbReference>
<sequence>MNLKQKLIENNTLLLDGGFATTLESLGCSINSSLWSAEILKTNPDMIAQVHQLFSQAGADIILTNTYQAAYPSFRNAGFHSDEIDQFLKTAVNTARSSQTDSVLVASLGPYAAYLTDGSEYTGDYNVSDDVYLSYHKERIQTLINYGITDFVFEAVPNFDEIKALTETVIPYFKQYDLTFWLSCTVGNTGDLSDGTDFQKVCEYIADHPDEWSVFGINCSTIQGIEASLSKGMLDVPQYTALYPNGGKTYDAVTKTWSGKDQTDILFTHAAEWQEKGVNIIGGCCGILPKDIRTLADIIHQK</sequence>
<name>A0ABW5WRY5_9STAP</name>
<dbReference type="InterPro" id="IPR017226">
    <property type="entry name" value="BHMT-like"/>
</dbReference>
<dbReference type="GO" id="GO:0032259">
    <property type="term" value="P:methylation"/>
    <property type="evidence" value="ECO:0007669"/>
    <property type="project" value="UniProtKB-KW"/>
</dbReference>
<dbReference type="Pfam" id="PF02574">
    <property type="entry name" value="S-methyl_trans"/>
    <property type="match status" value="1"/>
</dbReference>
<dbReference type="EMBL" id="JBHUOQ010000001">
    <property type="protein sequence ID" value="MFD2829272.1"/>
    <property type="molecule type" value="Genomic_DNA"/>
</dbReference>
<keyword evidence="3 5" id="KW-0479">Metal-binding</keyword>
<evidence type="ECO:0000259" key="6">
    <source>
        <dbReference type="PROSITE" id="PS50970"/>
    </source>
</evidence>
<comment type="caution">
    <text evidence="7">The sequence shown here is derived from an EMBL/GenBank/DDBJ whole genome shotgun (WGS) entry which is preliminary data.</text>
</comment>
<keyword evidence="8" id="KW-1185">Reference proteome</keyword>
<keyword evidence="2 5" id="KW-0808">Transferase</keyword>
<evidence type="ECO:0000256" key="3">
    <source>
        <dbReference type="ARBA" id="ARBA00022723"/>
    </source>
</evidence>
<evidence type="ECO:0000313" key="8">
    <source>
        <dbReference type="Proteomes" id="UP001597519"/>
    </source>
</evidence>
<dbReference type="GO" id="GO:0008168">
    <property type="term" value="F:methyltransferase activity"/>
    <property type="evidence" value="ECO:0007669"/>
    <property type="project" value="UniProtKB-KW"/>
</dbReference>
<dbReference type="RefSeq" id="WP_377771131.1">
    <property type="nucleotide sequence ID" value="NZ_JBHUOQ010000001.1"/>
</dbReference>
<dbReference type="Proteomes" id="UP001597519">
    <property type="component" value="Unassembled WGS sequence"/>
</dbReference>
<dbReference type="PIRSF" id="PIRSF037505">
    <property type="entry name" value="Betaine_HMT"/>
    <property type="match status" value="1"/>
</dbReference>
<dbReference type="InterPro" id="IPR036589">
    <property type="entry name" value="HCY_dom_sf"/>
</dbReference>
<proteinExistence type="predicted"/>
<feature type="domain" description="Hcy-binding" evidence="6">
    <location>
        <begin position="1"/>
        <end position="299"/>
    </location>
</feature>
<comment type="cofactor">
    <cofactor evidence="5">
        <name>Zn(2+)</name>
        <dbReference type="ChEBI" id="CHEBI:29105"/>
    </cofactor>
</comment>
<evidence type="ECO:0000313" key="7">
    <source>
        <dbReference type="EMBL" id="MFD2829272.1"/>
    </source>
</evidence>
<dbReference type="EC" id="2.1.1.10" evidence="7"/>
<evidence type="ECO:0000256" key="1">
    <source>
        <dbReference type="ARBA" id="ARBA00022603"/>
    </source>
</evidence>
<evidence type="ECO:0000256" key="4">
    <source>
        <dbReference type="ARBA" id="ARBA00022833"/>
    </source>
</evidence>
<feature type="binding site" evidence="5">
    <location>
        <position position="285"/>
    </location>
    <ligand>
        <name>Zn(2+)</name>
        <dbReference type="ChEBI" id="CHEBI:29105"/>
    </ligand>
</feature>